<dbReference type="Proteomes" id="UP000439903">
    <property type="component" value="Unassembled WGS sequence"/>
</dbReference>
<keyword evidence="2" id="KW-1185">Reference proteome</keyword>
<reference evidence="1 2" key="1">
    <citation type="journal article" date="2019" name="Environ. Microbiol.">
        <title>At the nexus of three kingdoms: the genome of the mycorrhizal fungus Gigaspora margarita provides insights into plant, endobacterial and fungal interactions.</title>
        <authorList>
            <person name="Venice F."/>
            <person name="Ghignone S."/>
            <person name="Salvioli di Fossalunga A."/>
            <person name="Amselem J."/>
            <person name="Novero M."/>
            <person name="Xianan X."/>
            <person name="Sedzielewska Toro K."/>
            <person name="Morin E."/>
            <person name="Lipzen A."/>
            <person name="Grigoriev I.V."/>
            <person name="Henrissat B."/>
            <person name="Martin F.M."/>
            <person name="Bonfante P."/>
        </authorList>
    </citation>
    <scope>NUCLEOTIDE SEQUENCE [LARGE SCALE GENOMIC DNA]</scope>
    <source>
        <strain evidence="1 2">BEG34</strain>
    </source>
</reference>
<dbReference type="OrthoDB" id="2440499at2759"/>
<proteinExistence type="predicted"/>
<protein>
    <submittedName>
        <fullName evidence="1">Uncharacterized protein</fullName>
    </submittedName>
</protein>
<evidence type="ECO:0000313" key="2">
    <source>
        <dbReference type="Proteomes" id="UP000439903"/>
    </source>
</evidence>
<name>A0A8H4EM22_GIGMA</name>
<dbReference type="EMBL" id="WTPW01000404">
    <property type="protein sequence ID" value="KAF0514775.1"/>
    <property type="molecule type" value="Genomic_DNA"/>
</dbReference>
<comment type="caution">
    <text evidence="1">The sequence shown here is derived from an EMBL/GenBank/DDBJ whole genome shotgun (WGS) entry which is preliminary data.</text>
</comment>
<sequence>MELAHDESVSNFNNIDLEFDEPAHDDFESARLTYDSLVSTSENRDLDLGSLKEELREGMKFQSWDEAYDRIEIYTQQEGFGLRKGHSTKTSERVI</sequence>
<organism evidence="1 2">
    <name type="scientific">Gigaspora margarita</name>
    <dbReference type="NCBI Taxonomy" id="4874"/>
    <lineage>
        <taxon>Eukaryota</taxon>
        <taxon>Fungi</taxon>
        <taxon>Fungi incertae sedis</taxon>
        <taxon>Mucoromycota</taxon>
        <taxon>Glomeromycotina</taxon>
        <taxon>Glomeromycetes</taxon>
        <taxon>Diversisporales</taxon>
        <taxon>Gigasporaceae</taxon>
        <taxon>Gigaspora</taxon>
    </lineage>
</organism>
<gene>
    <name evidence="1" type="ORF">F8M41_017501</name>
</gene>
<dbReference type="AlphaFoldDB" id="A0A8H4EM22"/>
<evidence type="ECO:0000313" key="1">
    <source>
        <dbReference type="EMBL" id="KAF0514775.1"/>
    </source>
</evidence>
<accession>A0A8H4EM22</accession>